<dbReference type="InterPro" id="IPR043130">
    <property type="entry name" value="CDP-OH_PTrfase_TM_dom"/>
</dbReference>
<sequence length="594" mass="65984">MSTKAVAKGEHLLSLMTDFPNKFIYYPLAHLLYFPVAHTPVTPTQITIAHILCAIAGTVFLIRGEPGDILITFVLFQVRAIFDCLDGTLARRKNMSSEIGRIIDNLGDAIGFLCLMSGFTVYFLRSGRFTGLEIFALIFLTVLVSGIMAQGTDFYRRKFSYALREDRDIISEEISRKHHVLRAGGGSPLLWWGYANDWFQILVFAPASLRHLRQHIRSSQKPEEYRYDVEKIRTNTDSPRLKLAMFITAMMSGDNAVFVITLGLLTDKPEYGLYANLAYGVCMLAIAAITMNYFFHRKAEPARISCIALLLAIFLPAELASQATATPSKPSGAKLHFFSGLWDNVADTVWGSPTNIAAWFTVAGSTSIIVNTDLDRNINNAVGRSPVWSRPVDVGFLQVGNFVAAVPHTVLFVHGYFWGTHEAAAAGAAGLQALGINGGIVLFWKWAAGRPRPVYDARLDDTPRDKEFNFNIAEQSVTSDRWRWPSGHTSSMFAMAASFHGFYPDKLWLHLITYPLATIMGFAMINGQYHWTSDVTAGAIIGTVSGYTVGRNFRRMYNKSQGDVTTSADKKKLEWYVMPRQQEGGMGLAVSAVF</sequence>
<keyword evidence="3" id="KW-1133">Transmembrane helix</keyword>
<dbReference type="InterPro" id="IPR048254">
    <property type="entry name" value="CDP_ALCOHOL_P_TRANSF_CS"/>
</dbReference>
<dbReference type="KEGG" id="tpx:Turpa_2337"/>
<accession>I4B6S4</accession>
<feature type="transmembrane region" description="Helical" evidence="3">
    <location>
        <begin position="243"/>
        <end position="265"/>
    </location>
</feature>
<feature type="transmembrane region" description="Helical" evidence="3">
    <location>
        <begin position="129"/>
        <end position="149"/>
    </location>
</feature>
<dbReference type="InterPro" id="IPR000462">
    <property type="entry name" value="CDP-OH_P_trans"/>
</dbReference>
<dbReference type="AlphaFoldDB" id="I4B6S4"/>
<feature type="transmembrane region" description="Helical" evidence="3">
    <location>
        <begin position="307"/>
        <end position="325"/>
    </location>
</feature>
<dbReference type="InterPro" id="IPR036938">
    <property type="entry name" value="PAP2/HPO_sf"/>
</dbReference>
<feature type="transmembrane region" description="Helical" evidence="3">
    <location>
        <begin position="423"/>
        <end position="444"/>
    </location>
</feature>
<reference evidence="5 6" key="1">
    <citation type="submission" date="2012-06" db="EMBL/GenBank/DDBJ databases">
        <title>The complete chromosome of genome of Turneriella parva DSM 21527.</title>
        <authorList>
            <consortium name="US DOE Joint Genome Institute (JGI-PGF)"/>
            <person name="Lucas S."/>
            <person name="Han J."/>
            <person name="Lapidus A."/>
            <person name="Bruce D."/>
            <person name="Goodwin L."/>
            <person name="Pitluck S."/>
            <person name="Peters L."/>
            <person name="Kyrpides N."/>
            <person name="Mavromatis K."/>
            <person name="Ivanova N."/>
            <person name="Mikhailova N."/>
            <person name="Chertkov O."/>
            <person name="Detter J.C."/>
            <person name="Tapia R."/>
            <person name="Han C."/>
            <person name="Land M."/>
            <person name="Hauser L."/>
            <person name="Markowitz V."/>
            <person name="Cheng J.-F."/>
            <person name="Hugenholtz P."/>
            <person name="Woyke T."/>
            <person name="Wu D."/>
            <person name="Gronow S."/>
            <person name="Wellnitz S."/>
            <person name="Brambilla E."/>
            <person name="Klenk H.-P."/>
            <person name="Eisen J.A."/>
        </authorList>
    </citation>
    <scope>NUCLEOTIDE SEQUENCE [LARGE SCALE GENOMIC DNA]</scope>
    <source>
        <strain evidence="6">ATCC BAA-1111 / DSM 21527 / NCTC 11395 / H</strain>
    </source>
</reference>
<feature type="transmembrane region" description="Helical" evidence="3">
    <location>
        <begin position="395"/>
        <end position="417"/>
    </location>
</feature>
<dbReference type="Gene3D" id="1.20.120.1760">
    <property type="match status" value="1"/>
</dbReference>
<comment type="similarity">
    <text evidence="2">Belongs to the CDP-alcohol phosphatidyltransferase class-I family.</text>
</comment>
<keyword evidence="3" id="KW-0472">Membrane</keyword>
<gene>
    <name evidence="5" type="ordered locus">Turpa_2337</name>
</gene>
<feature type="domain" description="Phosphatidic acid phosphatase type 2/haloperoxidase" evidence="4">
    <location>
        <begin position="428"/>
        <end position="550"/>
    </location>
</feature>
<dbReference type="Proteomes" id="UP000006048">
    <property type="component" value="Chromosome"/>
</dbReference>
<dbReference type="Pfam" id="PF01066">
    <property type="entry name" value="CDP-OH_P_transf"/>
    <property type="match status" value="1"/>
</dbReference>
<dbReference type="InterPro" id="IPR000326">
    <property type="entry name" value="PAP2/HPO"/>
</dbReference>
<evidence type="ECO:0000256" key="2">
    <source>
        <dbReference type="RuleBase" id="RU003750"/>
    </source>
</evidence>
<dbReference type="RefSeq" id="WP_014803487.1">
    <property type="nucleotide sequence ID" value="NC_018020.1"/>
</dbReference>
<dbReference type="STRING" id="869212.Turpa_2337"/>
<dbReference type="GO" id="GO:0008654">
    <property type="term" value="P:phospholipid biosynthetic process"/>
    <property type="evidence" value="ECO:0007669"/>
    <property type="project" value="InterPro"/>
</dbReference>
<dbReference type="SUPFAM" id="SSF48317">
    <property type="entry name" value="Acid phosphatase/Vanadium-dependent haloperoxidase"/>
    <property type="match status" value="1"/>
</dbReference>
<keyword evidence="6" id="KW-1185">Reference proteome</keyword>
<dbReference type="HOGENOM" id="CLU_459222_0_0_12"/>
<evidence type="ECO:0000313" key="6">
    <source>
        <dbReference type="Proteomes" id="UP000006048"/>
    </source>
</evidence>
<dbReference type="GO" id="GO:0016020">
    <property type="term" value="C:membrane"/>
    <property type="evidence" value="ECO:0007669"/>
    <property type="project" value="InterPro"/>
</dbReference>
<feature type="transmembrane region" description="Helical" evidence="3">
    <location>
        <begin position="356"/>
        <end position="374"/>
    </location>
</feature>
<dbReference type="Pfam" id="PF01569">
    <property type="entry name" value="PAP2"/>
    <property type="match status" value="1"/>
</dbReference>
<dbReference type="GO" id="GO:0016780">
    <property type="term" value="F:phosphotransferase activity, for other substituted phosphate groups"/>
    <property type="evidence" value="ECO:0007669"/>
    <property type="project" value="InterPro"/>
</dbReference>
<evidence type="ECO:0000256" key="1">
    <source>
        <dbReference type="ARBA" id="ARBA00022679"/>
    </source>
</evidence>
<dbReference type="EMBL" id="CP002959">
    <property type="protein sequence ID" value="AFM12981.1"/>
    <property type="molecule type" value="Genomic_DNA"/>
</dbReference>
<feature type="transmembrane region" description="Helical" evidence="3">
    <location>
        <begin position="277"/>
        <end position="295"/>
    </location>
</feature>
<protein>
    <submittedName>
        <fullName evidence="5">Phosphoesterase PA-phosphatase related protein</fullName>
    </submittedName>
</protein>
<feature type="transmembrane region" description="Helical" evidence="3">
    <location>
        <begin position="507"/>
        <end position="525"/>
    </location>
</feature>
<dbReference type="Gene3D" id="1.20.144.10">
    <property type="entry name" value="Phosphatidic acid phosphatase type 2/haloperoxidase"/>
    <property type="match status" value="1"/>
</dbReference>
<dbReference type="SMART" id="SM00014">
    <property type="entry name" value="acidPPc"/>
    <property type="match status" value="1"/>
</dbReference>
<evidence type="ECO:0000313" key="5">
    <source>
        <dbReference type="EMBL" id="AFM12981.1"/>
    </source>
</evidence>
<organism evidence="5 6">
    <name type="scientific">Turneriella parva (strain ATCC BAA-1111 / DSM 21527 / NCTC 11395 / H)</name>
    <name type="common">Leptospira parva</name>
    <dbReference type="NCBI Taxonomy" id="869212"/>
    <lineage>
        <taxon>Bacteria</taxon>
        <taxon>Pseudomonadati</taxon>
        <taxon>Spirochaetota</taxon>
        <taxon>Spirochaetia</taxon>
        <taxon>Leptospirales</taxon>
        <taxon>Leptospiraceae</taxon>
        <taxon>Turneriella</taxon>
    </lineage>
</organism>
<feature type="transmembrane region" description="Helical" evidence="3">
    <location>
        <begin position="531"/>
        <end position="550"/>
    </location>
</feature>
<evidence type="ECO:0000259" key="4">
    <source>
        <dbReference type="SMART" id="SM00014"/>
    </source>
</evidence>
<evidence type="ECO:0000256" key="3">
    <source>
        <dbReference type="SAM" id="Phobius"/>
    </source>
</evidence>
<dbReference type="PROSITE" id="PS00379">
    <property type="entry name" value="CDP_ALCOHOL_P_TRANSF"/>
    <property type="match status" value="1"/>
</dbReference>
<name>I4B6S4_TURPD</name>
<proteinExistence type="inferred from homology"/>
<keyword evidence="3" id="KW-0812">Transmembrane</keyword>
<keyword evidence="1 2" id="KW-0808">Transferase</keyword>
<dbReference type="OrthoDB" id="9780507at2"/>
<feature type="transmembrane region" description="Helical" evidence="3">
    <location>
        <begin position="102"/>
        <end position="123"/>
    </location>
</feature>